<dbReference type="InterPro" id="IPR053888">
    <property type="entry name" value="MRM3-like_sub_bind"/>
</dbReference>
<evidence type="ECO:0000256" key="1">
    <source>
        <dbReference type="ARBA" id="ARBA00007228"/>
    </source>
</evidence>
<dbReference type="GO" id="GO:0005737">
    <property type="term" value="C:cytoplasm"/>
    <property type="evidence" value="ECO:0007669"/>
    <property type="project" value="UniProtKB-ARBA"/>
</dbReference>
<dbReference type="Pfam" id="PF22435">
    <property type="entry name" value="MRM3-like_sub_bind"/>
    <property type="match status" value="1"/>
</dbReference>
<dbReference type="CDD" id="cd18095">
    <property type="entry name" value="SpoU-like_rRNA-MTase"/>
    <property type="match status" value="1"/>
</dbReference>
<dbReference type="InterPro" id="IPR029028">
    <property type="entry name" value="Alpha/beta_knot_MTases"/>
</dbReference>
<keyword evidence="3" id="KW-0808">Transferase</keyword>
<dbReference type="InterPro" id="IPR001537">
    <property type="entry name" value="SpoU_MeTrfase"/>
</dbReference>
<protein>
    <submittedName>
        <fullName evidence="5">tRNA G18 (Ribose-2'-O)-methylase SpoU</fullName>
    </submittedName>
</protein>
<dbReference type="InterPro" id="IPR029026">
    <property type="entry name" value="tRNA_m1G_MTases_N"/>
</dbReference>
<reference evidence="5" key="1">
    <citation type="journal article" date="2015" name="Genome Announc.">
        <title>Draft Genome Sequence of Anaerolineae Strain TC1, a Novel Isolate from a Methanogenic Wastewater Treatment System.</title>
        <authorList>
            <person name="Matsuura N."/>
            <person name="Tourlousse D.M."/>
            <person name="Sun L."/>
            <person name="Toyonaga M."/>
            <person name="Kuroda K."/>
            <person name="Ohashi A."/>
            <person name="Cruz R."/>
            <person name="Yamaguchi T."/>
            <person name="Sekiguchi Y."/>
        </authorList>
    </citation>
    <scope>NUCLEOTIDE SEQUENCE [LARGE SCALE GENOMIC DNA]</scope>
    <source>
        <strain evidence="5">TC1</strain>
    </source>
</reference>
<dbReference type="AlphaFoldDB" id="A0A0S7BT57"/>
<dbReference type="GO" id="GO:0032259">
    <property type="term" value="P:methylation"/>
    <property type="evidence" value="ECO:0007669"/>
    <property type="project" value="UniProtKB-KW"/>
</dbReference>
<dbReference type="GO" id="GO:0003723">
    <property type="term" value="F:RNA binding"/>
    <property type="evidence" value="ECO:0007669"/>
    <property type="project" value="InterPro"/>
</dbReference>
<dbReference type="OrthoDB" id="9794400at2"/>
<dbReference type="EMBL" id="DF968181">
    <property type="protein sequence ID" value="GAP41154.1"/>
    <property type="molecule type" value="Genomic_DNA"/>
</dbReference>
<dbReference type="InterPro" id="IPR013123">
    <property type="entry name" value="SpoU_subst-bd"/>
</dbReference>
<dbReference type="SUPFAM" id="SSF55315">
    <property type="entry name" value="L30e-like"/>
    <property type="match status" value="1"/>
</dbReference>
<dbReference type="PANTHER" id="PTHR43191">
    <property type="entry name" value="RRNA METHYLTRANSFERASE 3"/>
    <property type="match status" value="1"/>
</dbReference>
<dbReference type="STRING" id="1678840.ATC1_131137"/>
<dbReference type="Pfam" id="PF00588">
    <property type="entry name" value="SpoU_methylase"/>
    <property type="match status" value="1"/>
</dbReference>
<dbReference type="GO" id="GO:0008173">
    <property type="term" value="F:RNA methyltransferase activity"/>
    <property type="evidence" value="ECO:0007669"/>
    <property type="project" value="InterPro"/>
</dbReference>
<name>A0A0S7BT57_9CHLR</name>
<feature type="domain" description="RNA 2-O ribose methyltransferase substrate binding" evidence="4">
    <location>
        <begin position="29"/>
        <end position="105"/>
    </location>
</feature>
<evidence type="ECO:0000259" key="4">
    <source>
        <dbReference type="SMART" id="SM00967"/>
    </source>
</evidence>
<dbReference type="Gene3D" id="3.40.1280.10">
    <property type="match status" value="1"/>
</dbReference>
<evidence type="ECO:0000256" key="2">
    <source>
        <dbReference type="ARBA" id="ARBA00022603"/>
    </source>
</evidence>
<dbReference type="InterPro" id="IPR029064">
    <property type="entry name" value="Ribosomal_eL30-like_sf"/>
</dbReference>
<gene>
    <name evidence="5" type="ORF">ATC1_131137</name>
</gene>
<dbReference type="Proteomes" id="UP000053370">
    <property type="component" value="Unassembled WGS sequence"/>
</dbReference>
<organism evidence="5">
    <name type="scientific">Flexilinea flocculi</name>
    <dbReference type="NCBI Taxonomy" id="1678840"/>
    <lineage>
        <taxon>Bacteria</taxon>
        <taxon>Bacillati</taxon>
        <taxon>Chloroflexota</taxon>
        <taxon>Anaerolineae</taxon>
        <taxon>Anaerolineales</taxon>
        <taxon>Anaerolineaceae</taxon>
        <taxon>Flexilinea</taxon>
    </lineage>
</organism>
<evidence type="ECO:0000313" key="6">
    <source>
        <dbReference type="Proteomes" id="UP000053370"/>
    </source>
</evidence>
<keyword evidence="6" id="KW-1185">Reference proteome</keyword>
<comment type="similarity">
    <text evidence="1">Belongs to the class IV-like SAM-binding methyltransferase superfamily. RNA methyltransferase TrmH family.</text>
</comment>
<proteinExistence type="inferred from homology"/>
<keyword evidence="2 5" id="KW-0489">Methyltransferase</keyword>
<accession>A0A0S7BT57</accession>
<dbReference type="InterPro" id="IPR051259">
    <property type="entry name" value="rRNA_Methyltransferase"/>
</dbReference>
<dbReference type="GO" id="GO:0006396">
    <property type="term" value="P:RNA processing"/>
    <property type="evidence" value="ECO:0007669"/>
    <property type="project" value="InterPro"/>
</dbReference>
<dbReference type="SMART" id="SM00967">
    <property type="entry name" value="SpoU_sub_bind"/>
    <property type="match status" value="1"/>
</dbReference>
<dbReference type="PANTHER" id="PTHR43191:SF2">
    <property type="entry name" value="RRNA METHYLTRANSFERASE 3, MITOCHONDRIAL"/>
    <property type="match status" value="1"/>
</dbReference>
<sequence>MITSKANPRIKEIRILKDPKFIKKSDSFYMEGLRIIGEALQKNSEIETVISCPEILKNGFGSQLVNLAKDKGIEILEVSKAVFESFSHKENPQGLAAIGKQHFSQLEELEISHGLIIALNEVADPGNLGTIIRTADAVSCEGILLLGDTTNPYELNAIRGSMGAIFSQKIVKTDFQSMLTWKNEHGLYLTGTSDKAAADYAYIDYPDPIILLMGSERQGLNNDEMKACDLIVRIPMMQSSDSLNLAVATGVILYEIFNNHRKNISRNNL</sequence>
<evidence type="ECO:0000313" key="5">
    <source>
        <dbReference type="EMBL" id="GAP41154.1"/>
    </source>
</evidence>
<evidence type="ECO:0000256" key="3">
    <source>
        <dbReference type="ARBA" id="ARBA00022679"/>
    </source>
</evidence>
<dbReference type="RefSeq" id="WP_062281807.1">
    <property type="nucleotide sequence ID" value="NZ_DF968181.1"/>
</dbReference>
<dbReference type="SUPFAM" id="SSF75217">
    <property type="entry name" value="alpha/beta knot"/>
    <property type="match status" value="1"/>
</dbReference>
<dbReference type="Gene3D" id="3.30.1330.30">
    <property type="match status" value="1"/>
</dbReference>